<dbReference type="Gene3D" id="3.20.20.140">
    <property type="entry name" value="Metal-dependent hydrolases"/>
    <property type="match status" value="1"/>
</dbReference>
<dbReference type="PANTHER" id="PTHR40084:SF1">
    <property type="entry name" value="PHOSPHOTRANSFERASE"/>
    <property type="match status" value="1"/>
</dbReference>
<protein>
    <submittedName>
        <fullName evidence="1">DNA helicase UvrD</fullName>
    </submittedName>
</protein>
<dbReference type="CDD" id="cd19067">
    <property type="entry name" value="PfuEndoQ-like"/>
    <property type="match status" value="1"/>
</dbReference>
<reference evidence="1 2" key="1">
    <citation type="journal article" date="2017" name="ISME J.">
        <title>Potential for microbial H2 and metal transformations associated with novel bacteria and archaea in deep terrestrial subsurface sediments.</title>
        <authorList>
            <person name="Hernsdorf A.W."/>
            <person name="Amano Y."/>
            <person name="Miyakawa K."/>
            <person name="Ise K."/>
            <person name="Suzuki Y."/>
            <person name="Anantharaman K."/>
            <person name="Probst A."/>
            <person name="Burstein D."/>
            <person name="Thomas B.C."/>
            <person name="Banfield J.F."/>
        </authorList>
    </citation>
    <scope>NUCLEOTIDE SEQUENCE [LARGE SCALE GENOMIC DNA]</scope>
    <source>
        <strain evidence="1">HGW-Wallbacteria-1</strain>
    </source>
</reference>
<keyword evidence="1" id="KW-0347">Helicase</keyword>
<gene>
    <name evidence="1" type="ORF">CVV64_17590</name>
</gene>
<evidence type="ECO:0000313" key="1">
    <source>
        <dbReference type="EMBL" id="PKK88732.1"/>
    </source>
</evidence>
<dbReference type="GO" id="GO:0004386">
    <property type="term" value="F:helicase activity"/>
    <property type="evidence" value="ECO:0007669"/>
    <property type="project" value="UniProtKB-KW"/>
</dbReference>
<dbReference type="EMBL" id="PGXC01000036">
    <property type="protein sequence ID" value="PKK88732.1"/>
    <property type="molecule type" value="Genomic_DNA"/>
</dbReference>
<evidence type="ECO:0000313" key="2">
    <source>
        <dbReference type="Proteomes" id="UP000233256"/>
    </source>
</evidence>
<dbReference type="InterPro" id="IPR016195">
    <property type="entry name" value="Pol/histidinol_Pase-like"/>
</dbReference>
<dbReference type="SUPFAM" id="SSF89550">
    <property type="entry name" value="PHP domain-like"/>
    <property type="match status" value="1"/>
</dbReference>
<dbReference type="Proteomes" id="UP000233256">
    <property type="component" value="Unassembled WGS sequence"/>
</dbReference>
<keyword evidence="1" id="KW-0378">Hydrolase</keyword>
<keyword evidence="1" id="KW-0547">Nucleotide-binding</keyword>
<keyword evidence="1" id="KW-0067">ATP-binding</keyword>
<proteinExistence type="predicted"/>
<organism evidence="1 2">
    <name type="scientific">Candidatus Wallbacteria bacterium HGW-Wallbacteria-1</name>
    <dbReference type="NCBI Taxonomy" id="2013854"/>
    <lineage>
        <taxon>Bacteria</taxon>
        <taxon>Candidatus Walliibacteriota</taxon>
    </lineage>
</organism>
<dbReference type="PANTHER" id="PTHR40084">
    <property type="entry name" value="PHOSPHOHYDROLASE, PHP FAMILY"/>
    <property type="match status" value="1"/>
</dbReference>
<dbReference type="AlphaFoldDB" id="A0A2N1PKC3"/>
<comment type="caution">
    <text evidence="1">The sequence shown here is derived from an EMBL/GenBank/DDBJ whole genome shotgun (WGS) entry which is preliminary data.</text>
</comment>
<accession>A0A2N1PKC3</accession>
<name>A0A2N1PKC3_9BACT</name>
<sequence length="420" mass="46560">MKYSADLHIHSRFSRATSRNLDLRTLARGAMIKGLNIIGTGDFTHPQWFRELKECLVPAENGLYRLNDEFEREVRADVPESCRNSIVRFVLSAEISNIYKSLGKTRKVHNCIVMPSLKSAARLTDSLVAKGANTTSDGRPILGMDSRTLLELSLEADSDVLFFPAHIWTPHFSVLGAFSGFSTIEECYGDLSDHIFAIETGLSSDPPMNWRLASLDQYTLISNSDAHSAEKLGRECNLFQGEMNYHAMVDSIRTRKGFLGTVEFFPEEGKYHMDGHSPCKIRMTPDDTRAHQGRCPGCGKKITVGVSHRVADLADRGEINPLTTPEHRQPFTSLIPLREVIAQILGCGPSTKKVAAIYDRLISGLGPELPLLMHSPLDEIGKLSSGEIAQAIERMRCRQVRVLSGYDGEYGTIDVTGNHA</sequence>